<protein>
    <submittedName>
        <fullName evidence="2">Uncharacterized protein</fullName>
    </submittedName>
</protein>
<organism evidence="2 3">
    <name type="scientific">Streptomyces asoensis</name>
    <dbReference type="NCBI Taxonomy" id="249586"/>
    <lineage>
        <taxon>Bacteria</taxon>
        <taxon>Bacillati</taxon>
        <taxon>Actinomycetota</taxon>
        <taxon>Actinomycetes</taxon>
        <taxon>Kitasatosporales</taxon>
        <taxon>Streptomycetaceae</taxon>
        <taxon>Streptomyces</taxon>
    </lineage>
</organism>
<accession>A0ABQ3RWR4</accession>
<reference evidence="3" key="1">
    <citation type="submission" date="2023-07" db="EMBL/GenBank/DDBJ databases">
        <title>Whole genome shotgun sequence of Streptomyces cacaoi subsp. asoensis NBRC 13813.</title>
        <authorList>
            <person name="Komaki H."/>
            <person name="Tamura T."/>
        </authorList>
    </citation>
    <scope>NUCLEOTIDE SEQUENCE [LARGE SCALE GENOMIC DNA]</scope>
    <source>
        <strain evidence="3">NBRC 13813</strain>
    </source>
</reference>
<dbReference type="EMBL" id="BNEB01000002">
    <property type="protein sequence ID" value="GHI60314.1"/>
    <property type="molecule type" value="Genomic_DNA"/>
</dbReference>
<feature type="region of interest" description="Disordered" evidence="1">
    <location>
        <begin position="1"/>
        <end position="70"/>
    </location>
</feature>
<keyword evidence="3" id="KW-1185">Reference proteome</keyword>
<evidence type="ECO:0000256" key="1">
    <source>
        <dbReference type="SAM" id="MobiDB-lite"/>
    </source>
</evidence>
<name>A0ABQ3RWR4_9ACTN</name>
<dbReference type="Proteomes" id="UP000649259">
    <property type="component" value="Unassembled WGS sequence"/>
</dbReference>
<proteinExistence type="predicted"/>
<evidence type="ECO:0000313" key="3">
    <source>
        <dbReference type="Proteomes" id="UP000649259"/>
    </source>
</evidence>
<gene>
    <name evidence="2" type="ORF">Saso_19640</name>
</gene>
<sequence length="70" mass="6960">MEGDGEHAQGRECRAQGLPAGGVETGDLPADQCGAPFLPGPQPGLGRLGEQQPGGAPVARVGLAEQVSGR</sequence>
<feature type="compositionally biased region" description="Low complexity" evidence="1">
    <location>
        <begin position="44"/>
        <end position="55"/>
    </location>
</feature>
<feature type="compositionally biased region" description="Basic and acidic residues" evidence="1">
    <location>
        <begin position="1"/>
        <end position="14"/>
    </location>
</feature>
<comment type="caution">
    <text evidence="2">The sequence shown here is derived from an EMBL/GenBank/DDBJ whole genome shotgun (WGS) entry which is preliminary data.</text>
</comment>
<evidence type="ECO:0000313" key="2">
    <source>
        <dbReference type="EMBL" id="GHI60314.1"/>
    </source>
</evidence>